<name>A0A545TWP7_9PROT</name>
<protein>
    <recommendedName>
        <fullName evidence="4">Lipoprotein</fullName>
    </recommendedName>
</protein>
<gene>
    <name evidence="2" type="ORF">FKG95_05150</name>
</gene>
<dbReference type="OrthoDB" id="7376129at2"/>
<keyword evidence="3" id="KW-1185">Reference proteome</keyword>
<evidence type="ECO:0000256" key="1">
    <source>
        <dbReference type="SAM" id="MobiDB-lite"/>
    </source>
</evidence>
<dbReference type="RefSeq" id="WP_142895270.1">
    <property type="nucleotide sequence ID" value="NZ_ML660053.1"/>
</dbReference>
<dbReference type="PROSITE" id="PS51257">
    <property type="entry name" value="PROKAR_LIPOPROTEIN"/>
    <property type="match status" value="1"/>
</dbReference>
<feature type="compositionally biased region" description="Polar residues" evidence="1">
    <location>
        <begin position="211"/>
        <end position="222"/>
    </location>
</feature>
<comment type="caution">
    <text evidence="2">The sequence shown here is derived from an EMBL/GenBank/DDBJ whole genome shotgun (WGS) entry which is preliminary data.</text>
</comment>
<accession>A0A545TWP7</accession>
<evidence type="ECO:0008006" key="4">
    <source>
        <dbReference type="Google" id="ProtNLM"/>
    </source>
</evidence>
<feature type="compositionally biased region" description="Low complexity" evidence="1">
    <location>
        <begin position="158"/>
        <end position="184"/>
    </location>
</feature>
<dbReference type="AlphaFoldDB" id="A0A545TWP7"/>
<organism evidence="2 3">
    <name type="scientific">Denitrobaculum tricleocarpae</name>
    <dbReference type="NCBI Taxonomy" id="2591009"/>
    <lineage>
        <taxon>Bacteria</taxon>
        <taxon>Pseudomonadati</taxon>
        <taxon>Pseudomonadota</taxon>
        <taxon>Alphaproteobacteria</taxon>
        <taxon>Rhodospirillales</taxon>
        <taxon>Rhodospirillaceae</taxon>
        <taxon>Denitrobaculum</taxon>
    </lineage>
</organism>
<feature type="region of interest" description="Disordered" evidence="1">
    <location>
        <begin position="56"/>
        <end position="81"/>
    </location>
</feature>
<feature type="compositionally biased region" description="Basic and acidic residues" evidence="1">
    <location>
        <begin position="198"/>
        <end position="209"/>
    </location>
</feature>
<evidence type="ECO:0000313" key="3">
    <source>
        <dbReference type="Proteomes" id="UP000315252"/>
    </source>
</evidence>
<evidence type="ECO:0000313" key="2">
    <source>
        <dbReference type="EMBL" id="TQV81639.1"/>
    </source>
</evidence>
<proteinExistence type="predicted"/>
<sequence length="229" mass="24722">MIRPWAVMGPVFLLISGCAQFDRQGPDPEEVQASIESDSTVPIDLTEPDAMEQALVTQGQPPLPRRKPETQPAPTPAPETVEEADPDMLIGLDFTVTRALLGEPAQQTEQSPAKIWTYKGQECMLNVFFYPSVEGGAFRLLTYEAEGGETPPEEVAADTDAAASPAVPTTGEGQGAEEQSAEEVSAFTATCFTALLREAEQERESERLKQAQRSSESGQSLNKEPPLAE</sequence>
<dbReference type="Proteomes" id="UP000315252">
    <property type="component" value="Unassembled WGS sequence"/>
</dbReference>
<feature type="region of interest" description="Disordered" evidence="1">
    <location>
        <begin position="198"/>
        <end position="229"/>
    </location>
</feature>
<reference evidence="2 3" key="1">
    <citation type="submission" date="2019-06" db="EMBL/GenBank/DDBJ databases">
        <title>Whole genome sequence for Rhodospirillaceae sp. R148.</title>
        <authorList>
            <person name="Wang G."/>
        </authorList>
    </citation>
    <scope>NUCLEOTIDE SEQUENCE [LARGE SCALE GENOMIC DNA]</scope>
    <source>
        <strain evidence="2 3">R148</strain>
    </source>
</reference>
<feature type="region of interest" description="Disordered" evidence="1">
    <location>
        <begin position="149"/>
        <end position="184"/>
    </location>
</feature>
<dbReference type="EMBL" id="VHSH01000002">
    <property type="protein sequence ID" value="TQV81639.1"/>
    <property type="molecule type" value="Genomic_DNA"/>
</dbReference>